<dbReference type="Proteomes" id="UP000672097">
    <property type="component" value="Unassembled WGS sequence"/>
</dbReference>
<reference evidence="2 3" key="1">
    <citation type="submission" date="2021-04" db="EMBL/GenBank/DDBJ databases">
        <title>The genome sequence of type strain Ideonella paludis KCTC 32238.</title>
        <authorList>
            <person name="Liu Y."/>
        </authorList>
    </citation>
    <scope>NUCLEOTIDE SEQUENCE [LARGE SCALE GENOMIC DNA]</scope>
    <source>
        <strain evidence="2 3">KCTC 32238</strain>
    </source>
</reference>
<evidence type="ECO:0000313" key="3">
    <source>
        <dbReference type="Proteomes" id="UP000672097"/>
    </source>
</evidence>
<organism evidence="2 3">
    <name type="scientific">Ideonella paludis</name>
    <dbReference type="NCBI Taxonomy" id="1233411"/>
    <lineage>
        <taxon>Bacteria</taxon>
        <taxon>Pseudomonadati</taxon>
        <taxon>Pseudomonadota</taxon>
        <taxon>Betaproteobacteria</taxon>
        <taxon>Burkholderiales</taxon>
        <taxon>Sphaerotilaceae</taxon>
        <taxon>Ideonella</taxon>
    </lineage>
</organism>
<sequence length="136" mass="15328">MDISRFKADHQVIAKGIADLRLLVQQGLAQNADRIVEHLHQLSAKIKLHLNAEDAVLYPALMRQSASAPAETARQFQSEMGDLAKVYGAFTQKWAYGKLIVDNQDAFKADANTVFQALHERVRRENQELYPLAEQV</sequence>
<keyword evidence="3" id="KW-1185">Reference proteome</keyword>
<dbReference type="Gene3D" id="1.20.120.520">
    <property type="entry name" value="nmb1532 protein domain like"/>
    <property type="match status" value="1"/>
</dbReference>
<accession>A0ABS5DYR5</accession>
<evidence type="ECO:0000313" key="2">
    <source>
        <dbReference type="EMBL" id="MBQ0936293.1"/>
    </source>
</evidence>
<gene>
    <name evidence="2" type="ORF">KAK11_13215</name>
</gene>
<feature type="domain" description="Hemerythrin-like" evidence="1">
    <location>
        <begin position="3"/>
        <end position="133"/>
    </location>
</feature>
<protein>
    <submittedName>
        <fullName evidence="2">Hemerythrin domain-containing protein</fullName>
    </submittedName>
</protein>
<comment type="caution">
    <text evidence="2">The sequence shown here is derived from an EMBL/GenBank/DDBJ whole genome shotgun (WGS) entry which is preliminary data.</text>
</comment>
<proteinExistence type="predicted"/>
<dbReference type="InterPro" id="IPR012312">
    <property type="entry name" value="Hemerythrin-like"/>
</dbReference>
<dbReference type="Pfam" id="PF01814">
    <property type="entry name" value="Hemerythrin"/>
    <property type="match status" value="1"/>
</dbReference>
<evidence type="ECO:0000259" key="1">
    <source>
        <dbReference type="Pfam" id="PF01814"/>
    </source>
</evidence>
<name>A0ABS5DYR5_9BURK</name>
<dbReference type="EMBL" id="JAGQDG010000004">
    <property type="protein sequence ID" value="MBQ0936293.1"/>
    <property type="molecule type" value="Genomic_DNA"/>
</dbReference>
<dbReference type="RefSeq" id="WP_210809597.1">
    <property type="nucleotide sequence ID" value="NZ_JAGQDG010000004.1"/>
</dbReference>